<dbReference type="EMBL" id="JAFBMS010000016">
    <property type="protein sequence ID" value="KAG9346159.1"/>
    <property type="molecule type" value="Genomic_DNA"/>
</dbReference>
<accession>A0A8T2P1G1</accession>
<name>A0A8T2P1G1_9TELE</name>
<feature type="region of interest" description="Disordered" evidence="1">
    <location>
        <begin position="69"/>
        <end position="128"/>
    </location>
</feature>
<comment type="caution">
    <text evidence="2">The sequence shown here is derived from an EMBL/GenBank/DDBJ whole genome shotgun (WGS) entry which is preliminary data.</text>
</comment>
<dbReference type="AlphaFoldDB" id="A0A8T2P1G1"/>
<evidence type="ECO:0000313" key="3">
    <source>
        <dbReference type="Proteomes" id="UP000824540"/>
    </source>
</evidence>
<keyword evidence="3" id="KW-1185">Reference proteome</keyword>
<feature type="compositionally biased region" description="Basic and acidic residues" evidence="1">
    <location>
        <begin position="117"/>
        <end position="128"/>
    </location>
</feature>
<proteinExistence type="predicted"/>
<sequence>MFTLAQLLEEAGDGEATHCCLIMGMLTQLAAATAAKGTHRATRGGAFWGHRKWTGLVIPGPVQSHSCGQGSAGGCHIRHPNLPERRGKTPRLGQSCKERSDKEREGSLPGASLRGNSRTDHPEPKELKHEACDGHTTWHLEGHPADQVHAVTCVGVEGRVVQLLGVVELLLSGPRGNCSRPAEHRPDHVTFPTL</sequence>
<dbReference type="Proteomes" id="UP000824540">
    <property type="component" value="Unassembled WGS sequence"/>
</dbReference>
<protein>
    <submittedName>
        <fullName evidence="2">Uncharacterized protein</fullName>
    </submittedName>
</protein>
<evidence type="ECO:0000313" key="2">
    <source>
        <dbReference type="EMBL" id="KAG9346159.1"/>
    </source>
</evidence>
<organism evidence="2 3">
    <name type="scientific">Albula glossodonta</name>
    <name type="common">roundjaw bonefish</name>
    <dbReference type="NCBI Taxonomy" id="121402"/>
    <lineage>
        <taxon>Eukaryota</taxon>
        <taxon>Metazoa</taxon>
        <taxon>Chordata</taxon>
        <taxon>Craniata</taxon>
        <taxon>Vertebrata</taxon>
        <taxon>Euteleostomi</taxon>
        <taxon>Actinopterygii</taxon>
        <taxon>Neopterygii</taxon>
        <taxon>Teleostei</taxon>
        <taxon>Albuliformes</taxon>
        <taxon>Albulidae</taxon>
        <taxon>Albula</taxon>
    </lineage>
</organism>
<gene>
    <name evidence="2" type="ORF">JZ751_007977</name>
</gene>
<evidence type="ECO:0000256" key="1">
    <source>
        <dbReference type="SAM" id="MobiDB-lite"/>
    </source>
</evidence>
<reference evidence="2" key="1">
    <citation type="thesis" date="2021" institute="BYU ScholarsArchive" country="Provo, UT, USA">
        <title>Applications of and Algorithms for Genome Assembly and Genomic Analyses with an Emphasis on Marine Teleosts.</title>
        <authorList>
            <person name="Pickett B.D."/>
        </authorList>
    </citation>
    <scope>NUCLEOTIDE SEQUENCE</scope>
    <source>
        <strain evidence="2">HI-2016</strain>
    </source>
</reference>
<feature type="compositionally biased region" description="Basic and acidic residues" evidence="1">
    <location>
        <begin position="96"/>
        <end position="106"/>
    </location>
</feature>